<name>A0A3A9WJL2_9ACTN</name>
<gene>
    <name evidence="2" type="ORF">D7318_00550</name>
    <name evidence="1" type="ORF">D7319_02345</name>
</gene>
<comment type="caution">
    <text evidence="1">The sequence shown here is derived from an EMBL/GenBank/DDBJ whole genome shotgun (WGS) entry which is preliminary data.</text>
</comment>
<reference evidence="3 4" key="1">
    <citation type="submission" date="2018-09" db="EMBL/GenBank/DDBJ databases">
        <title>Streptomyces sp. nov. DS1-2, an endophytic actinomycete isolated from roots of Dendrobium scabrilingue.</title>
        <authorList>
            <person name="Kuncharoen N."/>
            <person name="Kudo T."/>
            <person name="Ohkuma M."/>
            <person name="Yuki M."/>
            <person name="Tanasupawat S."/>
        </authorList>
    </citation>
    <scope>NUCLEOTIDE SEQUENCE [LARGE SCALE GENOMIC DNA]</scope>
    <source>
        <strain evidence="1 4">AZ1-7</strain>
        <strain evidence="2 3">DS1-2</strain>
    </source>
</reference>
<protein>
    <submittedName>
        <fullName evidence="1">Uncharacterized protein</fullName>
    </submittedName>
</protein>
<keyword evidence="3" id="KW-1185">Reference proteome</keyword>
<accession>A0A3A9WJL2</accession>
<dbReference type="Proteomes" id="UP000268652">
    <property type="component" value="Unassembled WGS sequence"/>
</dbReference>
<proteinExistence type="predicted"/>
<organism evidence="1 4">
    <name type="scientific">Streptomyces radicis</name>
    <dbReference type="NCBI Taxonomy" id="1750517"/>
    <lineage>
        <taxon>Bacteria</taxon>
        <taxon>Bacillati</taxon>
        <taxon>Actinomycetota</taxon>
        <taxon>Actinomycetes</taxon>
        <taxon>Kitasatosporales</taxon>
        <taxon>Streptomycetaceae</taxon>
        <taxon>Streptomyces</taxon>
    </lineage>
</organism>
<dbReference type="AlphaFoldDB" id="A0A3A9WJL2"/>
<dbReference type="RefSeq" id="WP_120694811.1">
    <property type="nucleotide sequence ID" value="NZ_RBDX01000001.1"/>
</dbReference>
<dbReference type="EMBL" id="RBDX01000001">
    <property type="protein sequence ID" value="RKN12792.1"/>
    <property type="molecule type" value="Genomic_DNA"/>
</dbReference>
<dbReference type="EMBL" id="RBDY01000001">
    <property type="protein sequence ID" value="RKN27443.1"/>
    <property type="molecule type" value="Genomic_DNA"/>
</dbReference>
<sequence length="101" mass="11473">MAATDLRWMRALSSLDELFTMASLVDDSAEVDDLLLLLVQRRLASELGPLAERFRELADESQERVTGQPVPLAEGQLLHPPEVRRREAQWWEHENPTPPGT</sequence>
<evidence type="ECO:0000313" key="1">
    <source>
        <dbReference type="EMBL" id="RKN12792.1"/>
    </source>
</evidence>
<evidence type="ECO:0000313" key="4">
    <source>
        <dbReference type="Proteomes" id="UP000275024"/>
    </source>
</evidence>
<evidence type="ECO:0000313" key="3">
    <source>
        <dbReference type="Proteomes" id="UP000268652"/>
    </source>
</evidence>
<evidence type="ECO:0000313" key="2">
    <source>
        <dbReference type="EMBL" id="RKN27443.1"/>
    </source>
</evidence>
<dbReference type="Proteomes" id="UP000275024">
    <property type="component" value="Unassembled WGS sequence"/>
</dbReference>